<dbReference type="Pfam" id="PF13858">
    <property type="entry name" value="DUF4199"/>
    <property type="match status" value="1"/>
</dbReference>
<dbReference type="InterPro" id="IPR025250">
    <property type="entry name" value="DUF4199"/>
</dbReference>
<proteinExistence type="predicted"/>
<keyword evidence="1" id="KW-0472">Membrane</keyword>
<comment type="caution">
    <text evidence="2">The sequence shown here is derived from an EMBL/GenBank/DDBJ whole genome shotgun (WGS) entry which is preliminary data.</text>
</comment>
<reference evidence="2 3" key="1">
    <citation type="submission" date="2018-07" db="EMBL/GenBank/DDBJ databases">
        <title>Leeuwenhoekiella genomics.</title>
        <authorList>
            <person name="Tahon G."/>
            <person name="Willems A."/>
        </authorList>
    </citation>
    <scope>NUCLEOTIDE SEQUENCE [LARGE SCALE GENOMIC DNA]</scope>
    <source>
        <strain evidence="2 3">LMG 29608</strain>
    </source>
</reference>
<dbReference type="AlphaFoldDB" id="A0A4Q0PAZ1"/>
<sequence length="163" mass="17977">MSNQKFTIMLKVALPIRFGIAITAGLIAYFLVLALFGLHTNPIFSLFNGVITGFGIYEAIKYYKLSKGKDFEYGDGFSVGVVTGFVSTILFTAFFALYAGNLNPDFLSNMIAAWETTYNTSLGSVIFVVAIMGFATSIVLTLSFMQLFKPSWNTKKKHKTSQV</sequence>
<accession>A0A4Q0PAZ1</accession>
<evidence type="ECO:0000313" key="3">
    <source>
        <dbReference type="Proteomes" id="UP000289859"/>
    </source>
</evidence>
<feature type="transmembrane region" description="Helical" evidence="1">
    <location>
        <begin position="81"/>
        <end position="100"/>
    </location>
</feature>
<gene>
    <name evidence="2" type="ORF">DSM02_1788</name>
</gene>
<evidence type="ECO:0000256" key="1">
    <source>
        <dbReference type="SAM" id="Phobius"/>
    </source>
</evidence>
<protein>
    <recommendedName>
        <fullName evidence="4">DUF4199 domain-containing protein</fullName>
    </recommendedName>
</protein>
<feature type="transmembrane region" description="Helical" evidence="1">
    <location>
        <begin position="42"/>
        <end position="60"/>
    </location>
</feature>
<name>A0A4Q0PAZ1_9FLAO</name>
<keyword evidence="1" id="KW-1133">Transmembrane helix</keyword>
<feature type="transmembrane region" description="Helical" evidence="1">
    <location>
        <begin position="12"/>
        <end position="36"/>
    </location>
</feature>
<organism evidence="2 3">
    <name type="scientific">Leeuwenhoekiella polynyae</name>
    <dbReference type="NCBI Taxonomy" id="1550906"/>
    <lineage>
        <taxon>Bacteria</taxon>
        <taxon>Pseudomonadati</taxon>
        <taxon>Bacteroidota</taxon>
        <taxon>Flavobacteriia</taxon>
        <taxon>Flavobacteriales</taxon>
        <taxon>Flavobacteriaceae</taxon>
        <taxon>Leeuwenhoekiella</taxon>
    </lineage>
</organism>
<feature type="transmembrane region" description="Helical" evidence="1">
    <location>
        <begin position="120"/>
        <end position="148"/>
    </location>
</feature>
<dbReference type="EMBL" id="QOVK01000005">
    <property type="protein sequence ID" value="RXG23069.1"/>
    <property type="molecule type" value="Genomic_DNA"/>
</dbReference>
<keyword evidence="1" id="KW-0812">Transmembrane</keyword>
<keyword evidence="3" id="KW-1185">Reference proteome</keyword>
<evidence type="ECO:0000313" key="2">
    <source>
        <dbReference type="EMBL" id="RXG23069.1"/>
    </source>
</evidence>
<dbReference type="Proteomes" id="UP000289859">
    <property type="component" value="Unassembled WGS sequence"/>
</dbReference>
<evidence type="ECO:0008006" key="4">
    <source>
        <dbReference type="Google" id="ProtNLM"/>
    </source>
</evidence>